<dbReference type="InterPro" id="IPR015422">
    <property type="entry name" value="PyrdxlP-dep_Trfase_small"/>
</dbReference>
<dbReference type="InterPro" id="IPR015421">
    <property type="entry name" value="PyrdxlP-dep_Trfase_major"/>
</dbReference>
<accession>A0A1J1ADC6</accession>
<proteinExistence type="inferred from homology"/>
<keyword evidence="5 10" id="KW-0413">Isomerase</keyword>
<dbReference type="Gene3D" id="3.90.1150.10">
    <property type="entry name" value="Aspartate Aminotransferase, domain 1"/>
    <property type="match status" value="1"/>
</dbReference>
<evidence type="ECO:0000256" key="7">
    <source>
        <dbReference type="ARBA" id="ARBA00031365"/>
    </source>
</evidence>
<name>A0A1J1ADC6_9EURY</name>
<dbReference type="InterPro" id="IPR015424">
    <property type="entry name" value="PyrdxlP-dep_Trfase"/>
</dbReference>
<evidence type="ECO:0000256" key="5">
    <source>
        <dbReference type="ARBA" id="ARBA00023235"/>
    </source>
</evidence>
<comment type="cofactor">
    <cofactor evidence="2">
        <name>pyridoxal 5'-phosphate</name>
        <dbReference type="ChEBI" id="CHEBI:597326"/>
    </cofactor>
</comment>
<comment type="catalytic activity">
    <reaction evidence="1">
        <text>(S)-4-amino-5-oxopentanoate = 5-aminolevulinate</text>
        <dbReference type="Rhea" id="RHEA:14265"/>
        <dbReference type="ChEBI" id="CHEBI:57501"/>
        <dbReference type="ChEBI" id="CHEBI:356416"/>
        <dbReference type="EC" id="5.4.3.8"/>
    </reaction>
</comment>
<dbReference type="GO" id="GO:0030170">
    <property type="term" value="F:pyridoxal phosphate binding"/>
    <property type="evidence" value="ECO:0007669"/>
    <property type="project" value="InterPro"/>
</dbReference>
<evidence type="ECO:0000256" key="2">
    <source>
        <dbReference type="ARBA" id="ARBA00001933"/>
    </source>
</evidence>
<gene>
    <name evidence="10" type="primary">hemL2</name>
    <name evidence="10" type="ORF">HSR6_1325</name>
</gene>
<evidence type="ECO:0000256" key="3">
    <source>
        <dbReference type="ARBA" id="ARBA00015416"/>
    </source>
</evidence>
<organism evidence="10 11">
    <name type="scientific">Halodesulfurarchaeum formicicum</name>
    <dbReference type="NCBI Taxonomy" id="1873524"/>
    <lineage>
        <taxon>Archaea</taxon>
        <taxon>Methanobacteriati</taxon>
        <taxon>Methanobacteriota</taxon>
        <taxon>Stenosarchaea group</taxon>
        <taxon>Halobacteria</taxon>
        <taxon>Halobacteriales</taxon>
        <taxon>Halobacteriaceae</taxon>
        <taxon>Halodesulfurarchaeum</taxon>
    </lineage>
</organism>
<dbReference type="InterPro" id="IPR005814">
    <property type="entry name" value="Aminotrans_3"/>
</dbReference>
<evidence type="ECO:0000256" key="8">
    <source>
        <dbReference type="RuleBase" id="RU003560"/>
    </source>
</evidence>
<evidence type="ECO:0000256" key="6">
    <source>
        <dbReference type="ARBA" id="ARBA00023444"/>
    </source>
</evidence>
<dbReference type="GO" id="GO:0008483">
    <property type="term" value="F:transaminase activity"/>
    <property type="evidence" value="ECO:0007669"/>
    <property type="project" value="InterPro"/>
</dbReference>
<evidence type="ECO:0000313" key="10">
    <source>
        <dbReference type="EMBL" id="APE95768.1"/>
    </source>
</evidence>
<dbReference type="Pfam" id="PF00202">
    <property type="entry name" value="Aminotran_3"/>
    <property type="match status" value="1"/>
</dbReference>
<dbReference type="Gene3D" id="3.40.640.10">
    <property type="entry name" value="Type I PLP-dependent aspartate aminotransferase-like (Major domain)"/>
    <property type="match status" value="1"/>
</dbReference>
<dbReference type="AlphaFoldDB" id="A0A1J1ADC6"/>
<dbReference type="GO" id="GO:0042286">
    <property type="term" value="F:glutamate-1-semialdehyde 2,1-aminomutase activity"/>
    <property type="evidence" value="ECO:0007669"/>
    <property type="project" value="UniProtKB-EC"/>
</dbReference>
<keyword evidence="4 8" id="KW-0663">Pyridoxal phosphate</keyword>
<feature type="region of interest" description="Disordered" evidence="9">
    <location>
        <begin position="1"/>
        <end position="33"/>
    </location>
</feature>
<sequence length="452" mass="49005">MARPTELPTMESGGNKHHAERAAPGSERLHESATEVFPGGVSHNIRYHEPHPLYVESASGATIRDVDGNEYVDYWMNHQTSVLGHAYPTVVEAVQEQAADGLHYGTPNETGLAFARKILEAFPAAERLRFTSSGTEATMYAVRLARATTGKDHILKAEGGWHGGSSDLSSAVHSPFDRRTTAGLPPGVEEHVHAFPINDEAAVEDLFEQYDVGGVIVEPMLLAGGGVECEADFLTFLREETRRRDAQLIFDEVVTGFRVSPGSYQARVGIEPDLTTFGKVAGGGLPIGGLAGRADLFERAKPNANVPPEQAILAGGGTFTMNPMTATAGLATLEVLESEPVYEHTESWGERVRSRLAEIFEERGVDARVLGTSSLFCPHFEPEAPLTDVKAVETATNRSALVEFHDRLIDRGHYHLPGHMGSVSYQTTEAQLEDLLESSEEVIQELQAEGVL</sequence>
<evidence type="ECO:0000256" key="4">
    <source>
        <dbReference type="ARBA" id="ARBA00022898"/>
    </source>
</evidence>
<dbReference type="PROSITE" id="PS00600">
    <property type="entry name" value="AA_TRANSFER_CLASS_3"/>
    <property type="match status" value="1"/>
</dbReference>
<comment type="pathway">
    <text evidence="6">Porphyrin-containing compound metabolism.</text>
</comment>
<reference evidence="11" key="1">
    <citation type="submission" date="2016-08" db="EMBL/GenBank/DDBJ databases">
        <title>Discovery of first anaerobic lithoheterotrophic haloarchae widely represented in hypersaline habitats.</title>
        <authorList>
            <person name="Sorokin D.Y."/>
            <person name="Kublanov I.V."/>
            <person name="Roman P."/>
            <person name="Sinninghe Damste J.S."/>
            <person name="Golyshin P.N."/>
            <person name="Rojo D."/>
            <person name="Ciordia S."/>
            <person name="Mena Md.C."/>
            <person name="Ferrer M."/>
            <person name="Smedile F."/>
            <person name="Messina E."/>
            <person name="La Cono V."/>
            <person name="Yakimov M.M."/>
        </authorList>
    </citation>
    <scope>NUCLEOTIDE SEQUENCE [LARGE SCALE GENOMIC DNA]</scope>
    <source>
        <strain evidence="11">HSR6</strain>
    </source>
</reference>
<evidence type="ECO:0000256" key="1">
    <source>
        <dbReference type="ARBA" id="ARBA00001579"/>
    </source>
</evidence>
<protein>
    <recommendedName>
        <fullName evidence="3">Glutamate-1-semialdehyde 2,1-aminomutase</fullName>
    </recommendedName>
    <alternativeName>
        <fullName evidence="7">Glutamate-1-semialdehyde aminotransferase</fullName>
    </alternativeName>
</protein>
<dbReference type="CDD" id="cd00610">
    <property type="entry name" value="OAT_like"/>
    <property type="match status" value="1"/>
</dbReference>
<dbReference type="PANTHER" id="PTHR43713">
    <property type="entry name" value="GLUTAMATE-1-SEMIALDEHYDE 2,1-AMINOMUTASE"/>
    <property type="match status" value="1"/>
</dbReference>
<comment type="similarity">
    <text evidence="8">Belongs to the class-III pyridoxal-phosphate-dependent aminotransferase family.</text>
</comment>
<dbReference type="InterPro" id="IPR049704">
    <property type="entry name" value="Aminotrans_3_PPA_site"/>
</dbReference>
<dbReference type="KEGG" id="hhsr:HSR6_1325"/>
<dbReference type="Proteomes" id="UP000186165">
    <property type="component" value="Chromosome"/>
</dbReference>
<dbReference type="PANTHER" id="PTHR43713:SF3">
    <property type="entry name" value="GLUTAMATE-1-SEMIALDEHYDE 2,1-AMINOMUTASE 1, CHLOROPLASTIC-RELATED"/>
    <property type="match status" value="1"/>
</dbReference>
<keyword evidence="11" id="KW-1185">Reference proteome</keyword>
<dbReference type="SUPFAM" id="SSF53383">
    <property type="entry name" value="PLP-dependent transferases"/>
    <property type="match status" value="1"/>
</dbReference>
<evidence type="ECO:0000256" key="9">
    <source>
        <dbReference type="SAM" id="MobiDB-lite"/>
    </source>
</evidence>
<evidence type="ECO:0000313" key="11">
    <source>
        <dbReference type="Proteomes" id="UP000186165"/>
    </source>
</evidence>
<dbReference type="EMBL" id="CP016804">
    <property type="protein sequence ID" value="APE95768.1"/>
    <property type="molecule type" value="Genomic_DNA"/>
</dbReference>